<dbReference type="PANTHER" id="PTHR22789">
    <property type="entry name" value="FUCULOSE PHOSPHATE ALDOLASE"/>
    <property type="match status" value="1"/>
</dbReference>
<proteinExistence type="predicted"/>
<comment type="caution">
    <text evidence="4">The sequence shown here is derived from an EMBL/GenBank/DDBJ whole genome shotgun (WGS) entry which is preliminary data.</text>
</comment>
<dbReference type="PANTHER" id="PTHR22789:SF0">
    <property type="entry name" value="3-OXO-TETRONATE 4-PHOSPHATE DECARBOXYLASE-RELATED"/>
    <property type="match status" value="1"/>
</dbReference>
<dbReference type="EMBL" id="AODH01000001">
    <property type="protein sequence ID" value="EUJ42157.1"/>
    <property type="molecule type" value="Genomic_DNA"/>
</dbReference>
<accession>W7CYX3</accession>
<dbReference type="GO" id="GO:0046872">
    <property type="term" value="F:metal ion binding"/>
    <property type="evidence" value="ECO:0007669"/>
    <property type="project" value="UniProtKB-KW"/>
</dbReference>
<keyword evidence="1" id="KW-0479">Metal-binding</keyword>
<dbReference type="GO" id="GO:0005829">
    <property type="term" value="C:cytosol"/>
    <property type="evidence" value="ECO:0007669"/>
    <property type="project" value="TreeGrafter"/>
</dbReference>
<dbReference type="GO" id="GO:0008738">
    <property type="term" value="F:L-fuculose-phosphate aldolase activity"/>
    <property type="evidence" value="ECO:0007669"/>
    <property type="project" value="UniProtKB-EC"/>
</dbReference>
<evidence type="ECO:0000313" key="5">
    <source>
        <dbReference type="Proteomes" id="UP000019243"/>
    </source>
</evidence>
<dbReference type="SUPFAM" id="SSF53639">
    <property type="entry name" value="AraD/HMP-PK domain-like"/>
    <property type="match status" value="1"/>
</dbReference>
<dbReference type="Gene3D" id="3.40.225.10">
    <property type="entry name" value="Class II aldolase/adducin N-terminal domain"/>
    <property type="match status" value="1"/>
</dbReference>
<dbReference type="NCBIfam" id="NF005302">
    <property type="entry name" value="PRK06833.1"/>
    <property type="match status" value="1"/>
</dbReference>
<dbReference type="SMART" id="SM01007">
    <property type="entry name" value="Aldolase_II"/>
    <property type="match status" value="1"/>
</dbReference>
<evidence type="ECO:0000256" key="1">
    <source>
        <dbReference type="ARBA" id="ARBA00022723"/>
    </source>
</evidence>
<dbReference type="GO" id="GO:0019323">
    <property type="term" value="P:pentose catabolic process"/>
    <property type="evidence" value="ECO:0007669"/>
    <property type="project" value="TreeGrafter"/>
</dbReference>
<dbReference type="Proteomes" id="UP000019243">
    <property type="component" value="Unassembled WGS sequence"/>
</dbReference>
<dbReference type="InterPro" id="IPR050197">
    <property type="entry name" value="Aldolase_class_II_sugar_metab"/>
</dbReference>
<keyword evidence="2 4" id="KW-0456">Lyase</keyword>
<keyword evidence="5" id="KW-1185">Reference proteome</keyword>
<gene>
    <name evidence="4" type="ORF">BCAMP_00120</name>
</gene>
<evidence type="ECO:0000256" key="2">
    <source>
        <dbReference type="ARBA" id="ARBA00023239"/>
    </source>
</evidence>
<dbReference type="InterPro" id="IPR036409">
    <property type="entry name" value="Aldolase_II/adducin_N_sf"/>
</dbReference>
<dbReference type="OrthoDB" id="9786287at2"/>
<dbReference type="Pfam" id="PF00596">
    <property type="entry name" value="Aldolase_II"/>
    <property type="match status" value="1"/>
</dbReference>
<dbReference type="RefSeq" id="WP_035312732.1">
    <property type="nucleotide sequence ID" value="NZ_AODH01000001.1"/>
</dbReference>
<evidence type="ECO:0000313" key="4">
    <source>
        <dbReference type="EMBL" id="EUJ42157.1"/>
    </source>
</evidence>
<dbReference type="EC" id="4.1.2.17" evidence="4"/>
<organism evidence="4 5">
    <name type="scientific">Brochothrix campestris FSL F6-1037</name>
    <dbReference type="NCBI Taxonomy" id="1265861"/>
    <lineage>
        <taxon>Bacteria</taxon>
        <taxon>Bacillati</taxon>
        <taxon>Bacillota</taxon>
        <taxon>Bacilli</taxon>
        <taxon>Bacillales</taxon>
        <taxon>Listeriaceae</taxon>
        <taxon>Brochothrix</taxon>
    </lineage>
</organism>
<evidence type="ECO:0000259" key="3">
    <source>
        <dbReference type="SMART" id="SM01007"/>
    </source>
</evidence>
<reference evidence="4 5" key="1">
    <citation type="submission" date="2012-12" db="EMBL/GenBank/DDBJ databases">
        <title>Novel taxa of Listeriaceae from agricultural environments in the United States.</title>
        <authorList>
            <person name="den Bakker H.C."/>
            <person name="Allred A."/>
            <person name="Warchocki S."/>
            <person name="Wright E.M."/>
            <person name="Burrell A."/>
            <person name="Nightingale K.K."/>
            <person name="Kephart D."/>
            <person name="Wiedmann M."/>
        </authorList>
    </citation>
    <scope>NUCLEOTIDE SEQUENCE [LARGE SCALE GENOMIC DNA]</scope>
    <source>
        <strain evidence="4 5">FSL F6-1037</strain>
    </source>
</reference>
<dbReference type="PATRIC" id="fig|1265861.3.peg.21"/>
<feature type="domain" description="Class II aldolase/adducin N-terminal" evidence="3">
    <location>
        <begin position="8"/>
        <end position="184"/>
    </location>
</feature>
<sequence>MKLLKERSDIVNYCKQMRRTGLTKGTGGNISIFNRQSNLIAISPSGVAYERMTPIDVVIVDIDGNVIEGIRQPSSEIAMHLMCYTRPNITSVVHTHSTHCMVLAALQWELPAIHYLQALAGGPTVRCAPYETYGSVGLAQTAKEAIADRYACLLANHGLLTIGHSIEAAFSLATQIEQLAEVYLKAKQAGEPQLLDEAEIKRLLVKFETYGQKRFY</sequence>
<dbReference type="AlphaFoldDB" id="W7CYX3"/>
<protein>
    <submittedName>
        <fullName evidence="4">L-fuculose phosphate aldolase</fullName>
        <ecNumber evidence="4">4.1.2.17</ecNumber>
    </submittedName>
</protein>
<name>W7CYX3_9LIST</name>
<dbReference type="STRING" id="1265861.BCAMP_00120"/>
<dbReference type="InterPro" id="IPR001303">
    <property type="entry name" value="Aldolase_II/adducin_N"/>
</dbReference>